<keyword evidence="1" id="KW-0418">Kinase</keyword>
<evidence type="ECO:0000259" key="2">
    <source>
        <dbReference type="Pfam" id="PF13581"/>
    </source>
</evidence>
<protein>
    <submittedName>
        <fullName evidence="3">ATP-binding protein</fullName>
    </submittedName>
</protein>
<dbReference type="RefSeq" id="WP_380750183.1">
    <property type="nucleotide sequence ID" value="NZ_JBHSRF010000011.1"/>
</dbReference>
<dbReference type="CDD" id="cd16936">
    <property type="entry name" value="HATPase_RsbW-like"/>
    <property type="match status" value="1"/>
</dbReference>
<keyword evidence="1" id="KW-0723">Serine/threonine-protein kinase</keyword>
<dbReference type="Gene3D" id="3.30.565.10">
    <property type="entry name" value="Histidine kinase-like ATPase, C-terminal domain"/>
    <property type="match status" value="1"/>
</dbReference>
<keyword evidence="1" id="KW-0808">Transferase</keyword>
<dbReference type="InterPro" id="IPR050267">
    <property type="entry name" value="Anti-sigma-factor_SerPK"/>
</dbReference>
<name>A0ABW1NFF1_9ACTN</name>
<evidence type="ECO:0000313" key="4">
    <source>
        <dbReference type="Proteomes" id="UP001596137"/>
    </source>
</evidence>
<dbReference type="InterPro" id="IPR003594">
    <property type="entry name" value="HATPase_dom"/>
</dbReference>
<dbReference type="GO" id="GO:0005524">
    <property type="term" value="F:ATP binding"/>
    <property type="evidence" value="ECO:0007669"/>
    <property type="project" value="UniProtKB-KW"/>
</dbReference>
<proteinExistence type="predicted"/>
<keyword evidence="3" id="KW-0547">Nucleotide-binding</keyword>
<dbReference type="PANTHER" id="PTHR35526:SF3">
    <property type="entry name" value="ANTI-SIGMA-F FACTOR RSBW"/>
    <property type="match status" value="1"/>
</dbReference>
<accession>A0ABW1NFF1</accession>
<keyword evidence="3" id="KW-0067">ATP-binding</keyword>
<comment type="caution">
    <text evidence="3">The sequence shown here is derived from an EMBL/GenBank/DDBJ whole genome shotgun (WGS) entry which is preliminary data.</text>
</comment>
<evidence type="ECO:0000256" key="1">
    <source>
        <dbReference type="ARBA" id="ARBA00022527"/>
    </source>
</evidence>
<evidence type="ECO:0000313" key="3">
    <source>
        <dbReference type="EMBL" id="MFC6081710.1"/>
    </source>
</evidence>
<organism evidence="3 4">
    <name type="scientific">Sphaerisporangium aureirubrum</name>
    <dbReference type="NCBI Taxonomy" id="1544736"/>
    <lineage>
        <taxon>Bacteria</taxon>
        <taxon>Bacillati</taxon>
        <taxon>Actinomycetota</taxon>
        <taxon>Actinomycetes</taxon>
        <taxon>Streptosporangiales</taxon>
        <taxon>Streptosporangiaceae</taxon>
        <taxon>Sphaerisporangium</taxon>
    </lineage>
</organism>
<dbReference type="PANTHER" id="PTHR35526">
    <property type="entry name" value="ANTI-SIGMA-F FACTOR RSBW-RELATED"/>
    <property type="match status" value="1"/>
</dbReference>
<keyword evidence="4" id="KW-1185">Reference proteome</keyword>
<feature type="domain" description="Histidine kinase/HSP90-like ATPase" evidence="2">
    <location>
        <begin position="27"/>
        <end position="141"/>
    </location>
</feature>
<dbReference type="Proteomes" id="UP001596137">
    <property type="component" value="Unassembled WGS sequence"/>
</dbReference>
<sequence>MRDHTTLPPPGTDVRQGNLLGVVDLLAVPESASEARRFVREKLGGEHPALDDVTLLVSELVTNSLRHSDSRGGGSVTVAIADAFDRIHIDVVDAGSRSGSLPRVCAGERTEELPEGGRGLWLVENRSLAWGVYDDEAGRTVWCQVGYRRLGEAVDSGDLGEGAGRQAGLTGARSRVVSSGVRRV</sequence>
<dbReference type="EMBL" id="JBHSRF010000011">
    <property type="protein sequence ID" value="MFC6081710.1"/>
    <property type="molecule type" value="Genomic_DNA"/>
</dbReference>
<dbReference type="Pfam" id="PF13581">
    <property type="entry name" value="HATPase_c_2"/>
    <property type="match status" value="1"/>
</dbReference>
<reference evidence="4" key="1">
    <citation type="journal article" date="2019" name="Int. J. Syst. Evol. Microbiol.">
        <title>The Global Catalogue of Microorganisms (GCM) 10K type strain sequencing project: providing services to taxonomists for standard genome sequencing and annotation.</title>
        <authorList>
            <consortium name="The Broad Institute Genomics Platform"/>
            <consortium name="The Broad Institute Genome Sequencing Center for Infectious Disease"/>
            <person name="Wu L."/>
            <person name="Ma J."/>
        </authorList>
    </citation>
    <scope>NUCLEOTIDE SEQUENCE [LARGE SCALE GENOMIC DNA]</scope>
    <source>
        <strain evidence="4">JCM 30346</strain>
    </source>
</reference>
<dbReference type="InterPro" id="IPR036890">
    <property type="entry name" value="HATPase_C_sf"/>
</dbReference>
<dbReference type="SUPFAM" id="SSF55874">
    <property type="entry name" value="ATPase domain of HSP90 chaperone/DNA topoisomerase II/histidine kinase"/>
    <property type="match status" value="1"/>
</dbReference>
<gene>
    <name evidence="3" type="ORF">ACFP1K_11115</name>
</gene>